<dbReference type="Proteomes" id="UP001164929">
    <property type="component" value="Chromosome 6"/>
</dbReference>
<evidence type="ECO:0000313" key="2">
    <source>
        <dbReference type="Proteomes" id="UP001164929"/>
    </source>
</evidence>
<evidence type="ECO:0000313" key="1">
    <source>
        <dbReference type="EMBL" id="KAJ6993188.1"/>
    </source>
</evidence>
<reference evidence="1" key="1">
    <citation type="journal article" date="2023" name="Mol. Ecol. Resour.">
        <title>Chromosome-level genome assembly of a triploid poplar Populus alba 'Berolinensis'.</title>
        <authorList>
            <person name="Chen S."/>
            <person name="Yu Y."/>
            <person name="Wang X."/>
            <person name="Wang S."/>
            <person name="Zhang T."/>
            <person name="Zhou Y."/>
            <person name="He R."/>
            <person name="Meng N."/>
            <person name="Wang Y."/>
            <person name="Liu W."/>
            <person name="Liu Z."/>
            <person name="Liu J."/>
            <person name="Guo Q."/>
            <person name="Huang H."/>
            <person name="Sederoff R.R."/>
            <person name="Wang G."/>
            <person name="Qu G."/>
            <person name="Chen S."/>
        </authorList>
    </citation>
    <scope>NUCLEOTIDE SEQUENCE</scope>
    <source>
        <strain evidence="1">SC-2020</strain>
    </source>
</reference>
<name>A0AAD6QMH3_9ROSI</name>
<dbReference type="AlphaFoldDB" id="A0AAD6QMH3"/>
<keyword evidence="2" id="KW-1185">Reference proteome</keyword>
<sequence length="53" mass="6022">MATRGLIDLMSGFMYAYQNSARRSMGFSLMKVRLLVAINEVLAVKDLNFVECF</sequence>
<dbReference type="EMBL" id="JAQIZT010000006">
    <property type="protein sequence ID" value="KAJ6993188.1"/>
    <property type="molecule type" value="Genomic_DNA"/>
</dbReference>
<organism evidence="1 2">
    <name type="scientific">Populus alba x Populus x berolinensis</name>
    <dbReference type="NCBI Taxonomy" id="444605"/>
    <lineage>
        <taxon>Eukaryota</taxon>
        <taxon>Viridiplantae</taxon>
        <taxon>Streptophyta</taxon>
        <taxon>Embryophyta</taxon>
        <taxon>Tracheophyta</taxon>
        <taxon>Spermatophyta</taxon>
        <taxon>Magnoliopsida</taxon>
        <taxon>eudicotyledons</taxon>
        <taxon>Gunneridae</taxon>
        <taxon>Pentapetalae</taxon>
        <taxon>rosids</taxon>
        <taxon>fabids</taxon>
        <taxon>Malpighiales</taxon>
        <taxon>Salicaceae</taxon>
        <taxon>Saliceae</taxon>
        <taxon>Populus</taxon>
    </lineage>
</organism>
<accession>A0AAD6QMH3</accession>
<gene>
    <name evidence="1" type="ORF">NC653_016345</name>
</gene>
<protein>
    <submittedName>
        <fullName evidence="1">Uncharacterized protein</fullName>
    </submittedName>
</protein>
<proteinExistence type="predicted"/>
<comment type="caution">
    <text evidence="1">The sequence shown here is derived from an EMBL/GenBank/DDBJ whole genome shotgun (WGS) entry which is preliminary data.</text>
</comment>